<evidence type="ECO:0000259" key="2">
    <source>
        <dbReference type="Pfam" id="PF16655"/>
    </source>
</evidence>
<dbReference type="InterPro" id="IPR032093">
    <property type="entry name" value="PhoD_N"/>
</dbReference>
<dbReference type="PROSITE" id="PS51318">
    <property type="entry name" value="TAT"/>
    <property type="match status" value="1"/>
</dbReference>
<name>A0ABU8M100_9PSEU</name>
<evidence type="ECO:0000259" key="1">
    <source>
        <dbReference type="Pfam" id="PF09423"/>
    </source>
</evidence>
<dbReference type="InterPro" id="IPR019546">
    <property type="entry name" value="TAT_signal_bac_arc"/>
</dbReference>
<dbReference type="SUPFAM" id="SSF56300">
    <property type="entry name" value="Metallo-dependent phosphatases"/>
    <property type="match status" value="1"/>
</dbReference>
<dbReference type="Gene3D" id="3.60.21.70">
    <property type="entry name" value="PhoD-like phosphatase"/>
    <property type="match status" value="1"/>
</dbReference>
<dbReference type="Gene3D" id="2.60.40.380">
    <property type="entry name" value="Purple acid phosphatase-like, N-terminal"/>
    <property type="match status" value="1"/>
</dbReference>
<organism evidence="3 4">
    <name type="scientific">Actinomycetospora flava</name>
    <dbReference type="NCBI Taxonomy" id="3129232"/>
    <lineage>
        <taxon>Bacteria</taxon>
        <taxon>Bacillati</taxon>
        <taxon>Actinomycetota</taxon>
        <taxon>Actinomycetes</taxon>
        <taxon>Pseudonocardiales</taxon>
        <taxon>Pseudonocardiaceae</taxon>
        <taxon>Actinomycetospora</taxon>
    </lineage>
</organism>
<dbReference type="RefSeq" id="WP_337701268.1">
    <property type="nucleotide sequence ID" value="NZ_JBBEGM010000002.1"/>
</dbReference>
<dbReference type="NCBIfam" id="TIGR01409">
    <property type="entry name" value="TAT_signal_seq"/>
    <property type="match status" value="1"/>
</dbReference>
<dbReference type="PANTHER" id="PTHR43606">
    <property type="entry name" value="PHOSPHATASE, PUTATIVE (AFU_ORTHOLOGUE AFUA_6G08710)-RELATED"/>
    <property type="match status" value="1"/>
</dbReference>
<dbReference type="Proteomes" id="UP001369736">
    <property type="component" value="Unassembled WGS sequence"/>
</dbReference>
<keyword evidence="4" id="KW-1185">Reference proteome</keyword>
<protein>
    <submittedName>
        <fullName evidence="3">Alkaline phosphatase D family protein</fullName>
    </submittedName>
</protein>
<dbReference type="EMBL" id="JBBEGM010000002">
    <property type="protein sequence ID" value="MEJ2861035.1"/>
    <property type="molecule type" value="Genomic_DNA"/>
</dbReference>
<evidence type="ECO:0000313" key="3">
    <source>
        <dbReference type="EMBL" id="MEJ2861035.1"/>
    </source>
</evidence>
<dbReference type="InterPro" id="IPR038607">
    <property type="entry name" value="PhoD-like_sf"/>
</dbReference>
<sequence>MEADGAMPRARMTRRTLLGGAVALAGAAVTLGAPWVSAADAPAARADPFTLGVASGDPTPDGVVLWTRLAPDPLAPDGRGGMGDRPVLVAWEVAEDEGFGRPVARGSVVARPEDAHAVHIEVAGLRPRADLFYRFRAGTAISPVGRTRTAPAPVARVDSLAIASASCQCRQDGFYNAWASMVRDDLDLVVWLGDYIYESAAGSALGRAHLPATEASTLAEYRVRHAQYRTDPELQAAHAAFPWAVTVDDHDVENNWAGDVSQLDGEPDGDPAVFRRRRADAYRAFWEHLPLRRAQRPQGPGMLLHRRLAFGDLVDLHLLDTRRFRSDQDPLHPRDPARTLLGADQRAWLWDGLARPSARWTVLAQQVFFAPRDLAAGPATALDEDSWDDYAVERDALRDHLVAARTPNPVILTGDVHAHHAADVLADFTDPGSRPVATELVTSSISSGGDGSRRAPGDDALLAENPHLRVLDRRRGYVRSTVTPREWRADFQVVDRVSVRGSPVRTAATVVLPDGGAERTT</sequence>
<feature type="domain" description="PhoD-like phosphatase metallophosphatase" evidence="1">
    <location>
        <begin position="163"/>
        <end position="491"/>
    </location>
</feature>
<dbReference type="InterPro" id="IPR018946">
    <property type="entry name" value="PhoD-like_MPP"/>
</dbReference>
<dbReference type="Pfam" id="PF16655">
    <property type="entry name" value="PhoD_N"/>
    <property type="match status" value="1"/>
</dbReference>
<gene>
    <name evidence="3" type="ORF">WCD58_07700</name>
</gene>
<dbReference type="InterPro" id="IPR006311">
    <property type="entry name" value="TAT_signal"/>
</dbReference>
<dbReference type="PANTHER" id="PTHR43606:SF2">
    <property type="entry name" value="ALKALINE PHOSPHATASE FAMILY PROTEIN (AFU_ORTHOLOGUE AFUA_5G03860)"/>
    <property type="match status" value="1"/>
</dbReference>
<dbReference type="InterPro" id="IPR052900">
    <property type="entry name" value="Phospholipid_Metab_Enz"/>
</dbReference>
<feature type="domain" description="Phospholipase D N-terminal" evidence="2">
    <location>
        <begin position="51"/>
        <end position="149"/>
    </location>
</feature>
<evidence type="ECO:0000313" key="4">
    <source>
        <dbReference type="Proteomes" id="UP001369736"/>
    </source>
</evidence>
<comment type="caution">
    <text evidence="3">The sequence shown here is derived from an EMBL/GenBank/DDBJ whole genome shotgun (WGS) entry which is preliminary data.</text>
</comment>
<dbReference type="CDD" id="cd07389">
    <property type="entry name" value="MPP_PhoD"/>
    <property type="match status" value="1"/>
</dbReference>
<accession>A0ABU8M100</accession>
<proteinExistence type="predicted"/>
<dbReference type="InterPro" id="IPR029052">
    <property type="entry name" value="Metallo-depent_PP-like"/>
</dbReference>
<dbReference type="Pfam" id="PF09423">
    <property type="entry name" value="PhoD"/>
    <property type="match status" value="1"/>
</dbReference>
<reference evidence="3 4" key="1">
    <citation type="submission" date="2024-03" db="EMBL/GenBank/DDBJ databases">
        <title>Actinomycetospora sp. OC33-EN07, a novel actinomycete isolated from wild orchid (Aerides multiflora).</title>
        <authorList>
            <person name="Suriyachadkun C."/>
        </authorList>
    </citation>
    <scope>NUCLEOTIDE SEQUENCE [LARGE SCALE GENOMIC DNA]</scope>
    <source>
        <strain evidence="3 4">OC33-EN07</strain>
    </source>
</reference>